<reference evidence="2 3" key="1">
    <citation type="submission" date="2022-11" db="EMBL/GenBank/DDBJ databases">
        <title>Haliovirga abyssi gen. nov., sp. nov., a mesophilic fermentative bacterium isolated from the Iheya North hydrothermal field and the proposal of Haliovirgaceae fam. nov.</title>
        <authorList>
            <person name="Miyazaki U."/>
            <person name="Tame A."/>
            <person name="Miyazaki J."/>
            <person name="Takai K."/>
            <person name="Sawayama S."/>
            <person name="Kitajima M."/>
            <person name="Okamoto A."/>
            <person name="Nakagawa S."/>
        </authorList>
    </citation>
    <scope>NUCLEOTIDE SEQUENCE [LARGE SCALE GENOMIC DNA]</scope>
    <source>
        <strain evidence="2 3">IC12</strain>
    </source>
</reference>
<dbReference type="Gene3D" id="1.10.3210.10">
    <property type="entry name" value="Hypothetical protein af1432"/>
    <property type="match status" value="1"/>
</dbReference>
<proteinExistence type="predicted"/>
<dbReference type="EMBL" id="AP027059">
    <property type="protein sequence ID" value="BDU50159.1"/>
    <property type="molecule type" value="Genomic_DNA"/>
</dbReference>
<name>A0AAU9DHE9_9FUSO</name>
<dbReference type="PANTHER" id="PTHR43155">
    <property type="entry name" value="CYCLIC DI-GMP PHOSPHODIESTERASE PA4108-RELATED"/>
    <property type="match status" value="1"/>
</dbReference>
<dbReference type="AlphaFoldDB" id="A0AAU9DHE9"/>
<gene>
    <name evidence="2" type="ORF">HLVA_07280</name>
</gene>
<dbReference type="Pfam" id="PF13487">
    <property type="entry name" value="HD_5"/>
    <property type="match status" value="1"/>
</dbReference>
<sequence length="350" mass="39755">MKKYSSELKAGMKLLKPVYYENSILINEDVILDRNAIEKIKKFNILEVDIVDENGLKIEEELEKENMLKEVFELEYENSIEKAKEILENAVSSGIEAEEIENIIGESIKNLELDSDVLIRILQGESAADYLFQHSLNTVIISLLIGDSLGYSKEKLELLGKGALLHDVGMLKIKKETLEKSEDLSSDEIMEIKKHTAYGEEIIGDKIEKDVLDIIKYHHEKMDGTGYPEGLKGNEIPEMAKVVNIADIYCALIENRNYRERYDYYDAMKIVMKSSISLVDDKILKSFLKRMPIYPINTKVILNDGRKGVVSKASSNPFRPIIDIVTKGVAERINLTEEGNLTKYIVGVDK</sequence>
<dbReference type="RefSeq" id="WP_307905094.1">
    <property type="nucleotide sequence ID" value="NZ_AP027059.1"/>
</dbReference>
<evidence type="ECO:0000313" key="3">
    <source>
        <dbReference type="Proteomes" id="UP001321582"/>
    </source>
</evidence>
<dbReference type="KEGG" id="haby:HLVA_07280"/>
<feature type="domain" description="HD-GYP" evidence="1">
    <location>
        <begin position="109"/>
        <end position="303"/>
    </location>
</feature>
<dbReference type="CDD" id="cd00077">
    <property type="entry name" value="HDc"/>
    <property type="match status" value="1"/>
</dbReference>
<dbReference type="NCBIfam" id="TIGR00277">
    <property type="entry name" value="HDIG"/>
    <property type="match status" value="1"/>
</dbReference>
<evidence type="ECO:0000259" key="1">
    <source>
        <dbReference type="PROSITE" id="PS51832"/>
    </source>
</evidence>
<protein>
    <submittedName>
        <fullName evidence="2">Phosphohydrolase</fullName>
    </submittedName>
</protein>
<accession>A0AAU9DHE9</accession>
<dbReference type="PANTHER" id="PTHR43155:SF2">
    <property type="entry name" value="CYCLIC DI-GMP PHOSPHODIESTERASE PA4108"/>
    <property type="match status" value="1"/>
</dbReference>
<dbReference type="InterPro" id="IPR006675">
    <property type="entry name" value="HDIG_dom"/>
</dbReference>
<dbReference type="InterPro" id="IPR003607">
    <property type="entry name" value="HD/PDEase_dom"/>
</dbReference>
<organism evidence="2 3">
    <name type="scientific">Haliovirga abyssi</name>
    <dbReference type="NCBI Taxonomy" id="2996794"/>
    <lineage>
        <taxon>Bacteria</taxon>
        <taxon>Fusobacteriati</taxon>
        <taxon>Fusobacteriota</taxon>
        <taxon>Fusobacteriia</taxon>
        <taxon>Fusobacteriales</taxon>
        <taxon>Haliovirgaceae</taxon>
        <taxon>Haliovirga</taxon>
    </lineage>
</organism>
<dbReference type="Proteomes" id="UP001321582">
    <property type="component" value="Chromosome"/>
</dbReference>
<dbReference type="PROSITE" id="PS51832">
    <property type="entry name" value="HD_GYP"/>
    <property type="match status" value="1"/>
</dbReference>
<keyword evidence="3" id="KW-1185">Reference proteome</keyword>
<dbReference type="SUPFAM" id="SSF109604">
    <property type="entry name" value="HD-domain/PDEase-like"/>
    <property type="match status" value="1"/>
</dbReference>
<dbReference type="SMART" id="SM00471">
    <property type="entry name" value="HDc"/>
    <property type="match status" value="1"/>
</dbReference>
<evidence type="ECO:0000313" key="2">
    <source>
        <dbReference type="EMBL" id="BDU50159.1"/>
    </source>
</evidence>
<dbReference type="InterPro" id="IPR037522">
    <property type="entry name" value="HD_GYP_dom"/>
</dbReference>